<dbReference type="RefSeq" id="WP_005987624.1">
    <property type="nucleotide sequence ID" value="NZ_AOSV01000027.1"/>
</dbReference>
<dbReference type="Proteomes" id="UP000011922">
    <property type="component" value="Unassembled WGS sequence"/>
</dbReference>
<comment type="caution">
    <text evidence="3">The sequence shown here is derived from an EMBL/GenBank/DDBJ whole genome shotgun (WGS) entry which is preliminary data.</text>
</comment>
<comment type="catalytic activity">
    <reaction evidence="2">
        <text>L-glutamyl-tRNA(Gln) + L-glutamine + ATP + H2O = L-glutaminyl-tRNA(Gln) + L-glutamate + ADP + phosphate + H(+)</text>
        <dbReference type="Rhea" id="RHEA:17521"/>
        <dbReference type="Rhea" id="RHEA-COMP:9681"/>
        <dbReference type="Rhea" id="RHEA-COMP:9684"/>
        <dbReference type="ChEBI" id="CHEBI:15377"/>
        <dbReference type="ChEBI" id="CHEBI:15378"/>
        <dbReference type="ChEBI" id="CHEBI:29985"/>
        <dbReference type="ChEBI" id="CHEBI:30616"/>
        <dbReference type="ChEBI" id="CHEBI:43474"/>
        <dbReference type="ChEBI" id="CHEBI:58359"/>
        <dbReference type="ChEBI" id="CHEBI:78520"/>
        <dbReference type="ChEBI" id="CHEBI:78521"/>
        <dbReference type="ChEBI" id="CHEBI:456216"/>
    </reaction>
</comment>
<evidence type="ECO:0000313" key="4">
    <source>
        <dbReference type="Proteomes" id="UP000011922"/>
    </source>
</evidence>
<keyword evidence="2" id="KW-0547">Nucleotide-binding</keyword>
<dbReference type="InterPro" id="IPR003837">
    <property type="entry name" value="GatC"/>
</dbReference>
<dbReference type="OrthoDB" id="9813938at2"/>
<dbReference type="Gene3D" id="1.10.20.60">
    <property type="entry name" value="Glu-tRNAGln amidotransferase C subunit, N-terminal domain"/>
    <property type="match status" value="1"/>
</dbReference>
<dbReference type="GO" id="GO:0005524">
    <property type="term" value="F:ATP binding"/>
    <property type="evidence" value="ECO:0007669"/>
    <property type="project" value="UniProtKB-KW"/>
</dbReference>
<evidence type="ECO:0000256" key="1">
    <source>
        <dbReference type="ARBA" id="ARBA00022840"/>
    </source>
</evidence>
<evidence type="ECO:0000256" key="2">
    <source>
        <dbReference type="HAMAP-Rule" id="MF_00122"/>
    </source>
</evidence>
<dbReference type="PANTHER" id="PTHR15004">
    <property type="entry name" value="GLUTAMYL-TRNA(GLN) AMIDOTRANSFERASE SUBUNIT C, MITOCHONDRIAL"/>
    <property type="match status" value="1"/>
</dbReference>
<keyword evidence="2 3" id="KW-0436">Ligase</keyword>
<comment type="subunit">
    <text evidence="2">Heterotrimer of A, B and C subunits.</text>
</comment>
<dbReference type="GO" id="GO:0050566">
    <property type="term" value="F:asparaginyl-tRNA synthase (glutamine-hydrolyzing) activity"/>
    <property type="evidence" value="ECO:0007669"/>
    <property type="project" value="RHEA"/>
</dbReference>
<dbReference type="AlphaFoldDB" id="M5PQX1"/>
<evidence type="ECO:0000313" key="3">
    <source>
        <dbReference type="EMBL" id="EMG36767.1"/>
    </source>
</evidence>
<dbReference type="PATRIC" id="fig|1262666.3.peg.2508"/>
<keyword evidence="1 2" id="KW-0067">ATP-binding</keyword>
<name>M5PQX1_DESAF</name>
<dbReference type="HAMAP" id="MF_00122">
    <property type="entry name" value="GatC"/>
    <property type="match status" value="1"/>
</dbReference>
<dbReference type="GO" id="GO:0050567">
    <property type="term" value="F:glutaminyl-tRNA synthase (glutamine-hydrolyzing) activity"/>
    <property type="evidence" value="ECO:0007669"/>
    <property type="project" value="UniProtKB-UniRule"/>
</dbReference>
<dbReference type="EC" id="6.3.5.-" evidence="2"/>
<keyword evidence="3" id="KW-0808">Transferase</keyword>
<sequence length="94" mass="10380">MKITPEILAKMASLARLELSEDKVGLFAEQLGDVLAYMDKLGELDTSAVEPLYSPVDKPTPMREDIVVKEFTREELLAGAPQTDGAFFIVPRIV</sequence>
<dbReference type="GO" id="GO:0006450">
    <property type="term" value="P:regulation of translational fidelity"/>
    <property type="evidence" value="ECO:0007669"/>
    <property type="project" value="InterPro"/>
</dbReference>
<comment type="function">
    <text evidence="2">Allows the formation of correctly charged Asn-tRNA(Asn) or Gln-tRNA(Gln) through the transamidation of misacylated Asp-tRNA(Asn) or Glu-tRNA(Gln) in organisms which lack either or both of asparaginyl-tRNA or glutaminyl-tRNA synthetases. The reaction takes place in the presence of glutamine and ATP through an activated phospho-Asp-tRNA(Asn) or phospho-Glu-tRNA(Gln).</text>
</comment>
<protein>
    <recommendedName>
        <fullName evidence="2">Aspartyl/glutamyl-tRNA(Asn/Gln) amidotransferase subunit C</fullName>
        <shortName evidence="2">Asp/Glu-ADT subunit C</shortName>
        <ecNumber evidence="2">6.3.5.-</ecNumber>
    </recommendedName>
</protein>
<dbReference type="EMBL" id="AOSV01000027">
    <property type="protein sequence ID" value="EMG36767.1"/>
    <property type="molecule type" value="Genomic_DNA"/>
</dbReference>
<dbReference type="NCBIfam" id="TIGR00135">
    <property type="entry name" value="gatC"/>
    <property type="match status" value="1"/>
</dbReference>
<proteinExistence type="inferred from homology"/>
<dbReference type="InterPro" id="IPR036113">
    <property type="entry name" value="Asp/Glu-ADT_sf_sub_c"/>
</dbReference>
<keyword evidence="2" id="KW-0648">Protein biosynthesis</keyword>
<dbReference type="GO" id="GO:0070681">
    <property type="term" value="P:glutaminyl-tRNAGln biosynthesis via transamidation"/>
    <property type="evidence" value="ECO:0007669"/>
    <property type="project" value="TreeGrafter"/>
</dbReference>
<gene>
    <name evidence="2" type="primary">gatC</name>
    <name evidence="3" type="ORF">PCS_02463</name>
</gene>
<comment type="catalytic activity">
    <reaction evidence="2">
        <text>L-aspartyl-tRNA(Asn) + L-glutamine + ATP + H2O = L-asparaginyl-tRNA(Asn) + L-glutamate + ADP + phosphate + 2 H(+)</text>
        <dbReference type="Rhea" id="RHEA:14513"/>
        <dbReference type="Rhea" id="RHEA-COMP:9674"/>
        <dbReference type="Rhea" id="RHEA-COMP:9677"/>
        <dbReference type="ChEBI" id="CHEBI:15377"/>
        <dbReference type="ChEBI" id="CHEBI:15378"/>
        <dbReference type="ChEBI" id="CHEBI:29985"/>
        <dbReference type="ChEBI" id="CHEBI:30616"/>
        <dbReference type="ChEBI" id="CHEBI:43474"/>
        <dbReference type="ChEBI" id="CHEBI:58359"/>
        <dbReference type="ChEBI" id="CHEBI:78515"/>
        <dbReference type="ChEBI" id="CHEBI:78516"/>
        <dbReference type="ChEBI" id="CHEBI:456216"/>
    </reaction>
</comment>
<comment type="similarity">
    <text evidence="2">Belongs to the GatC family.</text>
</comment>
<dbReference type="GO" id="GO:0016740">
    <property type="term" value="F:transferase activity"/>
    <property type="evidence" value="ECO:0007669"/>
    <property type="project" value="UniProtKB-KW"/>
</dbReference>
<dbReference type="SUPFAM" id="SSF141000">
    <property type="entry name" value="Glu-tRNAGln amidotransferase C subunit"/>
    <property type="match status" value="1"/>
</dbReference>
<dbReference type="Pfam" id="PF02686">
    <property type="entry name" value="GatC"/>
    <property type="match status" value="1"/>
</dbReference>
<dbReference type="GO" id="GO:0006412">
    <property type="term" value="P:translation"/>
    <property type="evidence" value="ECO:0007669"/>
    <property type="project" value="UniProtKB-UniRule"/>
</dbReference>
<reference evidence="3 4" key="1">
    <citation type="journal article" date="2013" name="Genome Announc.">
        <title>Draft Genome Sequence for Desulfovibrio africanus Strain PCS.</title>
        <authorList>
            <person name="Brown S.D."/>
            <person name="Utturkar S.M."/>
            <person name="Arkin A.P."/>
            <person name="Deutschbauer A.M."/>
            <person name="Elias D.A."/>
            <person name="Hazen T.C."/>
            <person name="Chakraborty R."/>
        </authorList>
    </citation>
    <scope>NUCLEOTIDE SEQUENCE [LARGE SCALE GENOMIC DNA]</scope>
    <source>
        <strain evidence="3 4">PCS</strain>
    </source>
</reference>
<accession>M5PQX1</accession>
<dbReference type="PANTHER" id="PTHR15004:SF0">
    <property type="entry name" value="GLUTAMYL-TRNA(GLN) AMIDOTRANSFERASE SUBUNIT C, MITOCHONDRIAL"/>
    <property type="match status" value="1"/>
</dbReference>
<organism evidence="3 4">
    <name type="scientific">Desulfocurvibacter africanus PCS</name>
    <dbReference type="NCBI Taxonomy" id="1262666"/>
    <lineage>
        <taxon>Bacteria</taxon>
        <taxon>Pseudomonadati</taxon>
        <taxon>Thermodesulfobacteriota</taxon>
        <taxon>Desulfovibrionia</taxon>
        <taxon>Desulfovibrionales</taxon>
        <taxon>Desulfovibrionaceae</taxon>
        <taxon>Desulfocurvibacter</taxon>
    </lineage>
</organism>